<dbReference type="PROSITE" id="PS51913">
    <property type="entry name" value="HTH_HARE"/>
    <property type="match status" value="1"/>
</dbReference>
<feature type="region of interest" description="Disordered" evidence="2">
    <location>
        <begin position="1"/>
        <end position="114"/>
    </location>
</feature>
<reference evidence="4 5" key="1">
    <citation type="journal article" date="2012" name="Genome Biol.">
        <title>The genome of the polar eukaryotic microalga coccomyxa subellipsoidea reveals traits of cold adaptation.</title>
        <authorList>
            <person name="Blanc G."/>
            <person name="Agarkova I."/>
            <person name="Grimwood J."/>
            <person name="Kuo A."/>
            <person name="Brueggeman A."/>
            <person name="Dunigan D."/>
            <person name="Gurnon J."/>
            <person name="Ladunga I."/>
            <person name="Lindquist E."/>
            <person name="Lucas S."/>
            <person name="Pangilinan J."/>
            <person name="Proschold T."/>
            <person name="Salamov A."/>
            <person name="Schmutz J."/>
            <person name="Weeks D."/>
            <person name="Yamada T."/>
            <person name="Claverie J.M."/>
            <person name="Grigoriev I."/>
            <person name="Van Etten J."/>
            <person name="Lomsadze A."/>
            <person name="Borodovsky M."/>
        </authorList>
    </citation>
    <scope>NUCLEOTIDE SEQUENCE [LARGE SCALE GENOMIC DNA]</scope>
    <source>
        <strain evidence="4 5">C-169</strain>
    </source>
</reference>
<evidence type="ECO:0000313" key="5">
    <source>
        <dbReference type="Proteomes" id="UP000007264"/>
    </source>
</evidence>
<feature type="domain" description="HTH HARE-type" evidence="3">
    <location>
        <begin position="117"/>
        <end position="190"/>
    </location>
</feature>
<feature type="compositionally biased region" description="Low complexity" evidence="2">
    <location>
        <begin position="552"/>
        <end position="562"/>
    </location>
</feature>
<feature type="compositionally biased region" description="Pro residues" evidence="2">
    <location>
        <begin position="706"/>
        <end position="716"/>
    </location>
</feature>
<dbReference type="AlphaFoldDB" id="I0YSF1"/>
<evidence type="ECO:0000256" key="1">
    <source>
        <dbReference type="ARBA" id="ARBA00023163"/>
    </source>
</evidence>
<keyword evidence="1" id="KW-0804">Transcription</keyword>
<evidence type="ECO:0000313" key="4">
    <source>
        <dbReference type="EMBL" id="EIE21320.1"/>
    </source>
</evidence>
<sequence length="791" mass="82875">MQRKRSLDDMEGPQPAVALGHTSKRGRVVKPKLWDDGTEAPIAMGGSRLARRTPPPKEDSGPSSGSDRPRRPASASASLGTAKKATVPLRDETGRFAGVRPKTAAERSLSGVPSQGGIFKSAAEKVLRSNRHLMSTGEIAKMAIKYNFISCQGKTPEATMASALYTDIKRKESGSIFIRPHEGLFGLREWLDQDFDFEGKFAAGNEAGDQLTLPRGNGSARYRYEASVGVEEYAGDYESDEQLAASTDGGLRAGPYLPPRTKRRVSSAQNANIKGGAQLPGWPRGGLSRAASTGAVEDAAAARPDFGAARSKSLVKDALGGMDALMEAVALENQRSRPLADADFDDDDMEPSTAGSPLGKEAQRDDARSRRGLRAAPVKSRKLQPPSPEHNGRRDDPLPMRRKRSSMIAQAANGSSGHPHRSALLDDDALGRSPRSVAAKARYANPCAQRIATKAEEEGMEVEGFGVARLQAAQAKLAAAGGIGPTRDIKQDNILNLPLPDFDIEAGETGEEEEDALTPDEAPAKDAVINEPTEVPAAPESSRANSEDGSVAPAAAPAAAPQPDKPPSLELLHKMEVKLRSLENSVGHLHPTVGQACIDLSKAYLAARQGEQAGKHLQRAIAILNKSSRGNTLSQDAKEQFSYLLGRVQDLKAEACQTSARPAQQPAQQAAEPAPAPIPTPKMLHPPPFILPGATSALPTPNQTAVPPPAAQPVAQPPVPALAAVVKSEARPIAPAGLGMGLPSPIAPAAASQVHAAAVPPASAASQATSMPVTEAALPSTSTPALIHTSA</sequence>
<feature type="region of interest" description="Disordered" evidence="2">
    <location>
        <begin position="655"/>
        <end position="716"/>
    </location>
</feature>
<feature type="region of interest" description="Disordered" evidence="2">
    <location>
        <begin position="408"/>
        <end position="427"/>
    </location>
</feature>
<evidence type="ECO:0000256" key="2">
    <source>
        <dbReference type="SAM" id="MobiDB-lite"/>
    </source>
</evidence>
<proteinExistence type="predicted"/>
<feature type="compositionally biased region" description="Low complexity" evidence="2">
    <location>
        <begin position="61"/>
        <end position="78"/>
    </location>
</feature>
<dbReference type="Proteomes" id="UP000007264">
    <property type="component" value="Unassembled WGS sequence"/>
</dbReference>
<gene>
    <name evidence="4" type="ORF">COCSUDRAFT_66832</name>
</gene>
<feature type="region of interest" description="Disordered" evidence="2">
    <location>
        <begin position="244"/>
        <end position="290"/>
    </location>
</feature>
<feature type="compositionally biased region" description="Low complexity" evidence="2">
    <location>
        <begin position="660"/>
        <end position="673"/>
    </location>
</feature>
<dbReference type="EMBL" id="AGSI01000012">
    <property type="protein sequence ID" value="EIE21320.1"/>
    <property type="molecule type" value="Genomic_DNA"/>
</dbReference>
<feature type="region of interest" description="Disordered" evidence="2">
    <location>
        <begin position="336"/>
        <end position="400"/>
    </location>
</feature>
<dbReference type="Pfam" id="PF05066">
    <property type="entry name" value="HARE-HTH"/>
    <property type="match status" value="1"/>
</dbReference>
<feature type="compositionally biased region" description="Acidic residues" evidence="2">
    <location>
        <begin position="508"/>
        <end position="518"/>
    </location>
</feature>
<feature type="compositionally biased region" description="Pro residues" evidence="2">
    <location>
        <begin position="674"/>
        <end position="690"/>
    </location>
</feature>
<protein>
    <recommendedName>
        <fullName evidence="3">HTH HARE-type domain-containing protein</fullName>
    </recommendedName>
</protein>
<organism evidence="4 5">
    <name type="scientific">Coccomyxa subellipsoidea (strain C-169)</name>
    <name type="common">Green microalga</name>
    <dbReference type="NCBI Taxonomy" id="574566"/>
    <lineage>
        <taxon>Eukaryota</taxon>
        <taxon>Viridiplantae</taxon>
        <taxon>Chlorophyta</taxon>
        <taxon>core chlorophytes</taxon>
        <taxon>Trebouxiophyceae</taxon>
        <taxon>Trebouxiophyceae incertae sedis</taxon>
        <taxon>Coccomyxaceae</taxon>
        <taxon>Coccomyxa</taxon>
        <taxon>Coccomyxa subellipsoidea</taxon>
    </lineage>
</organism>
<feature type="region of interest" description="Disordered" evidence="2">
    <location>
        <begin position="508"/>
        <end position="568"/>
    </location>
</feature>
<comment type="caution">
    <text evidence="4">The sequence shown here is derived from an EMBL/GenBank/DDBJ whole genome shotgun (WGS) entry which is preliminary data.</text>
</comment>
<keyword evidence="5" id="KW-1185">Reference proteome</keyword>
<dbReference type="STRING" id="574566.I0YSF1"/>
<feature type="compositionally biased region" description="Basic and acidic residues" evidence="2">
    <location>
        <begin position="390"/>
        <end position="399"/>
    </location>
</feature>
<evidence type="ECO:0000259" key="3">
    <source>
        <dbReference type="PROSITE" id="PS51913"/>
    </source>
</evidence>
<dbReference type="GeneID" id="17039305"/>
<dbReference type="RefSeq" id="XP_005645864.1">
    <property type="nucleotide sequence ID" value="XM_005645807.1"/>
</dbReference>
<dbReference type="GO" id="GO:0006355">
    <property type="term" value="P:regulation of DNA-templated transcription"/>
    <property type="evidence" value="ECO:0007669"/>
    <property type="project" value="InterPro"/>
</dbReference>
<name>I0YSF1_COCSC</name>
<dbReference type="eggNOG" id="ENOG502SRCB">
    <property type="taxonomic scope" value="Eukaryota"/>
</dbReference>
<dbReference type="OrthoDB" id="547517at2759"/>
<accession>I0YSF1</accession>
<dbReference type="KEGG" id="csl:COCSUDRAFT_66832"/>
<dbReference type="InterPro" id="IPR007759">
    <property type="entry name" value="Asxl_HARE-HTH"/>
</dbReference>